<dbReference type="InterPro" id="IPR005311">
    <property type="entry name" value="PBP_dimer"/>
</dbReference>
<dbReference type="InterPro" id="IPR050515">
    <property type="entry name" value="Beta-lactam/transpept"/>
</dbReference>
<keyword evidence="3" id="KW-0472">Membrane</keyword>
<evidence type="ECO:0000259" key="5">
    <source>
        <dbReference type="Pfam" id="PF03717"/>
    </source>
</evidence>
<dbReference type="GO" id="GO:0071972">
    <property type="term" value="F:peptidoglycan L,D-transpeptidase activity"/>
    <property type="evidence" value="ECO:0007669"/>
    <property type="project" value="TreeGrafter"/>
</dbReference>
<dbReference type="SUPFAM" id="SSF56519">
    <property type="entry name" value="Penicillin binding protein dimerisation domain"/>
    <property type="match status" value="1"/>
</dbReference>
<dbReference type="GO" id="GO:0071555">
    <property type="term" value="P:cell wall organization"/>
    <property type="evidence" value="ECO:0007669"/>
    <property type="project" value="TreeGrafter"/>
</dbReference>
<reference evidence="7 8" key="1">
    <citation type="submission" date="2020-07" db="EMBL/GenBank/DDBJ databases">
        <title>A new beta-1,3-glucan-decomposing anaerobic bacterium isolated from anoxic soil subjected to biological soil disinfestation.</title>
        <authorList>
            <person name="Ueki A."/>
            <person name="Tonouchi A."/>
        </authorList>
    </citation>
    <scope>NUCLEOTIDE SEQUENCE [LARGE SCALE GENOMIC DNA]</scope>
    <source>
        <strain evidence="7 8">TW1</strain>
    </source>
</reference>
<dbReference type="Proteomes" id="UP000580568">
    <property type="component" value="Unassembled WGS sequence"/>
</dbReference>
<dbReference type="Pfam" id="PF05223">
    <property type="entry name" value="MecA_N"/>
    <property type="match status" value="1"/>
</dbReference>
<dbReference type="GO" id="GO:0005886">
    <property type="term" value="C:plasma membrane"/>
    <property type="evidence" value="ECO:0007669"/>
    <property type="project" value="TreeGrafter"/>
</dbReference>
<comment type="caution">
    <text evidence="7">The sequence shown here is derived from an EMBL/GenBank/DDBJ whole genome shotgun (WGS) entry which is preliminary data.</text>
</comment>
<dbReference type="InterPro" id="IPR007887">
    <property type="entry name" value="MecA_N"/>
</dbReference>
<dbReference type="SUPFAM" id="SSF54427">
    <property type="entry name" value="NTF2-like"/>
    <property type="match status" value="1"/>
</dbReference>
<feature type="domain" description="Penicillin-binding protein dimerisation" evidence="5">
    <location>
        <begin position="160"/>
        <end position="321"/>
    </location>
</feature>
<comment type="subcellular location">
    <subcellularLocation>
        <location evidence="1">Membrane</location>
    </subcellularLocation>
</comment>
<organism evidence="7 8">
    <name type="scientific">Clostridium fungisolvens</name>
    <dbReference type="NCBI Taxonomy" id="1604897"/>
    <lineage>
        <taxon>Bacteria</taxon>
        <taxon>Bacillati</taxon>
        <taxon>Bacillota</taxon>
        <taxon>Clostridia</taxon>
        <taxon>Eubacteriales</taxon>
        <taxon>Clostridiaceae</taxon>
        <taxon>Clostridium</taxon>
    </lineage>
</organism>
<comment type="similarity">
    <text evidence="2">Belongs to the transpeptidase family.</text>
</comment>
<dbReference type="Pfam" id="PF03717">
    <property type="entry name" value="PBP_dimer"/>
    <property type="match status" value="1"/>
</dbReference>
<evidence type="ECO:0000256" key="1">
    <source>
        <dbReference type="ARBA" id="ARBA00004370"/>
    </source>
</evidence>
<dbReference type="PANTHER" id="PTHR30627:SF25">
    <property type="entry name" value="PENICILLIN-BINDING PROTEIN 3"/>
    <property type="match status" value="1"/>
</dbReference>
<sequence length="683" mass="75498">MKKFNKILLTFIILLIPLSILGCSKQEKPSDAFNKFKESLVKKDYKTFYSLLDDKSKSYITEKDFIDKYDSIYKSLESDNIIITAKDLSQADKSKESTINIPFDLSMDSSFGKLDIKDYNLTLIKNSDKKDKDNLWKIQWSEKLIFPQMEKGEKVKIQRISATRGELTDRSQTKLAYNDKVASLGIHPRKFLPSKDSSIQLLASTLDLSVDFINDKIKGAENKLDEFIPLVDISLGEKDKLQKAISIPGVKYLEKSSRVYNGGEAIGSLIGYIAPITSEELEKNKGNGYGNTSYIGKAGLEQIFEKRLKGQDGLKLYISRKVNDKDTEVIIAKKDAVAGENIQLSIDLALQQKTYNEMSGQKGAASAINPKTGEVLALVSSPSYDPNIFVTYKTNSIKSKLDSSWKDMSDNRFNNAYAPGSIFKLVTASIGLNNKIINPDETLDIKGTSWQKDSSWGGKQVTTMVDPGKPINLRDALIYSHNIYFAQQALKIGKDKFTEGAKAFGIGEEFPFAYPMAKNQLSNDNSIKTDELLADTGYGQGELLITPLQAAFLYSPVVNDGNIMTPILELNDKNKGKVWKEGAIKKENLSILKDDLVSVVNSPSATANLAKINGVNIGGKTGTAELKTSQNDTTGKENSWFVGMNVDNPKVVVSMIMEDAKSIGGTKYLVPKVKNILSYSIGS</sequence>
<dbReference type="Gene3D" id="3.90.1310.10">
    <property type="entry name" value="Penicillin-binding protein 2a (Domain 2)"/>
    <property type="match status" value="1"/>
</dbReference>
<dbReference type="Pfam" id="PF00905">
    <property type="entry name" value="Transpeptidase"/>
    <property type="match status" value="1"/>
</dbReference>
<dbReference type="SUPFAM" id="SSF56601">
    <property type="entry name" value="beta-lactamase/transpeptidase-like"/>
    <property type="match status" value="1"/>
</dbReference>
<gene>
    <name evidence="7" type="ORF">bsdtw1_00431</name>
</gene>
<dbReference type="InterPro" id="IPR036138">
    <property type="entry name" value="PBP_dimer_sf"/>
</dbReference>
<feature type="domain" description="NTF2-like N-terminal transpeptidase" evidence="6">
    <location>
        <begin position="28"/>
        <end position="152"/>
    </location>
</feature>
<feature type="domain" description="Penicillin-binding protein transpeptidase" evidence="4">
    <location>
        <begin position="363"/>
        <end position="677"/>
    </location>
</feature>
<dbReference type="EMBL" id="BLZR01000001">
    <property type="protein sequence ID" value="GFP74381.1"/>
    <property type="molecule type" value="Genomic_DNA"/>
</dbReference>
<proteinExistence type="inferred from homology"/>
<evidence type="ECO:0000259" key="4">
    <source>
        <dbReference type="Pfam" id="PF00905"/>
    </source>
</evidence>
<evidence type="ECO:0000256" key="2">
    <source>
        <dbReference type="ARBA" id="ARBA00007171"/>
    </source>
</evidence>
<dbReference type="RefSeq" id="WP_183275947.1">
    <property type="nucleotide sequence ID" value="NZ_BLZR01000001.1"/>
</dbReference>
<accession>A0A6V8SC13</accession>
<dbReference type="GO" id="GO:0046677">
    <property type="term" value="P:response to antibiotic"/>
    <property type="evidence" value="ECO:0007669"/>
    <property type="project" value="InterPro"/>
</dbReference>
<dbReference type="InterPro" id="IPR012338">
    <property type="entry name" value="Beta-lactam/transpept-like"/>
</dbReference>
<dbReference type="PROSITE" id="PS51257">
    <property type="entry name" value="PROKAR_LIPOPROTEIN"/>
    <property type="match status" value="1"/>
</dbReference>
<dbReference type="PANTHER" id="PTHR30627">
    <property type="entry name" value="PEPTIDOGLYCAN D,D-TRANSPEPTIDASE"/>
    <property type="match status" value="1"/>
</dbReference>
<dbReference type="Gene3D" id="3.10.450.100">
    <property type="entry name" value="NTF2-like, domain 1"/>
    <property type="match status" value="1"/>
</dbReference>
<protein>
    <submittedName>
        <fullName evidence="7">Peptidoglycan D,D-transpeptidase MrdA</fullName>
    </submittedName>
</protein>
<dbReference type="GO" id="GO:0008658">
    <property type="term" value="F:penicillin binding"/>
    <property type="evidence" value="ECO:0007669"/>
    <property type="project" value="InterPro"/>
</dbReference>
<name>A0A6V8SC13_9CLOT</name>
<evidence type="ECO:0000313" key="8">
    <source>
        <dbReference type="Proteomes" id="UP000580568"/>
    </source>
</evidence>
<dbReference type="InterPro" id="IPR001460">
    <property type="entry name" value="PCN-bd_Tpept"/>
</dbReference>
<evidence type="ECO:0000259" key="6">
    <source>
        <dbReference type="Pfam" id="PF05223"/>
    </source>
</evidence>
<dbReference type="AlphaFoldDB" id="A0A6V8SC13"/>
<dbReference type="InterPro" id="IPR032710">
    <property type="entry name" value="NTF2-like_dom_sf"/>
</dbReference>
<keyword evidence="8" id="KW-1185">Reference proteome</keyword>
<dbReference type="Gene3D" id="3.40.710.10">
    <property type="entry name" value="DD-peptidase/beta-lactamase superfamily"/>
    <property type="match status" value="1"/>
</dbReference>
<dbReference type="Gene3D" id="3.30.1390.30">
    <property type="entry name" value="Penicillin-binding protein 2a, domain 3"/>
    <property type="match status" value="1"/>
</dbReference>
<evidence type="ECO:0000313" key="7">
    <source>
        <dbReference type="EMBL" id="GFP74381.1"/>
    </source>
</evidence>
<evidence type="ECO:0000256" key="3">
    <source>
        <dbReference type="ARBA" id="ARBA00023136"/>
    </source>
</evidence>